<evidence type="ECO:0000256" key="1">
    <source>
        <dbReference type="ARBA" id="ARBA00004635"/>
    </source>
</evidence>
<evidence type="ECO:0000256" key="3">
    <source>
        <dbReference type="ARBA" id="ARBA00023136"/>
    </source>
</evidence>
<sequence length="333" mass="37446">MGQILSNFRNESMVPDFGFDIEKTTPSSEDRDIYEELSSKLLAPAPHLLAQLKEYSPSDTFKSAIENATNENEEMAWRTVLPTVEMLRSFYQYASELQNSLPRLLSVLCKDNQFDQHPGLTKLLAEILDFVFNFDYWKIRTPSLLNDFAYYRRLLAGGRYHPSPISIQSGDGNNNNNNTSDLRSAMQEDDQAHKITMFLAPPTPMLTTVIDTVTSYVSKQGLEKSVGECLVALWAACVHTLSNRKRVLDDCAISTCLKSMVASIILYDHIDKQGAYSKQSSINMKTSIKLIQTTPNVPEESSAENLLSALRYNSKHLKDESTSKHVKSILLSS</sequence>
<feature type="domain" description="CYRIA/CYRIB Rac1 binding" evidence="5">
    <location>
        <begin position="17"/>
        <end position="327"/>
    </location>
</feature>
<reference evidence="6 7" key="1">
    <citation type="submission" date="2016-07" db="EMBL/GenBank/DDBJ databases">
        <title>Pervasive Adenine N6-methylation of Active Genes in Fungi.</title>
        <authorList>
            <consortium name="DOE Joint Genome Institute"/>
            <person name="Mondo S.J."/>
            <person name="Dannebaum R.O."/>
            <person name="Kuo R.C."/>
            <person name="Labutti K."/>
            <person name="Haridas S."/>
            <person name="Kuo A."/>
            <person name="Salamov A."/>
            <person name="Ahrendt S.R."/>
            <person name="Lipzen A."/>
            <person name="Sullivan W."/>
            <person name="Andreopoulos W.B."/>
            <person name="Clum A."/>
            <person name="Lindquist E."/>
            <person name="Daum C."/>
            <person name="Ramamoorthy G.K."/>
            <person name="Gryganskyi A."/>
            <person name="Culley D."/>
            <person name="Magnuson J.K."/>
            <person name="James T.Y."/>
            <person name="O'Malley M.A."/>
            <person name="Stajich J.E."/>
            <person name="Spatafora J.W."/>
            <person name="Visel A."/>
            <person name="Grigoriev I.V."/>
        </authorList>
    </citation>
    <scope>NUCLEOTIDE SEQUENCE [LARGE SCALE GENOMIC DNA]</scope>
    <source>
        <strain evidence="6 7">NRRL 1336</strain>
    </source>
</reference>
<evidence type="ECO:0000256" key="4">
    <source>
        <dbReference type="ARBA" id="ARBA00023288"/>
    </source>
</evidence>
<name>A0A1X2IQE5_9FUNG</name>
<dbReference type="GO" id="GO:0030833">
    <property type="term" value="P:regulation of actin filament polymerization"/>
    <property type="evidence" value="ECO:0007669"/>
    <property type="project" value="InterPro"/>
</dbReference>
<evidence type="ECO:0000256" key="2">
    <source>
        <dbReference type="ARBA" id="ARBA00005778"/>
    </source>
</evidence>
<protein>
    <recommendedName>
        <fullName evidence="5">CYRIA/CYRIB Rac1 binding domain-containing protein</fullName>
    </recommendedName>
</protein>
<evidence type="ECO:0000313" key="7">
    <source>
        <dbReference type="Proteomes" id="UP000193560"/>
    </source>
</evidence>
<dbReference type="AlphaFoldDB" id="A0A1X2IQE5"/>
<organism evidence="6 7">
    <name type="scientific">Absidia repens</name>
    <dbReference type="NCBI Taxonomy" id="90262"/>
    <lineage>
        <taxon>Eukaryota</taxon>
        <taxon>Fungi</taxon>
        <taxon>Fungi incertae sedis</taxon>
        <taxon>Mucoromycota</taxon>
        <taxon>Mucoromycotina</taxon>
        <taxon>Mucoromycetes</taxon>
        <taxon>Mucorales</taxon>
        <taxon>Cunninghamellaceae</taxon>
        <taxon>Absidia</taxon>
    </lineage>
</organism>
<evidence type="ECO:0000259" key="5">
    <source>
        <dbReference type="Pfam" id="PF07159"/>
    </source>
</evidence>
<dbReference type="OrthoDB" id="60973at2759"/>
<dbReference type="InterPro" id="IPR009828">
    <property type="entry name" value="CYRIA/CYRIB_Rac1-bd"/>
</dbReference>
<comment type="similarity">
    <text evidence="2">Belongs to the CYRI family.</text>
</comment>
<keyword evidence="4" id="KW-0449">Lipoprotein</keyword>
<keyword evidence="7" id="KW-1185">Reference proteome</keyword>
<dbReference type="Pfam" id="PF07159">
    <property type="entry name" value="CYRIA-B_Rac1-bd"/>
    <property type="match status" value="1"/>
</dbReference>
<evidence type="ECO:0000313" key="6">
    <source>
        <dbReference type="EMBL" id="ORZ20478.1"/>
    </source>
</evidence>
<dbReference type="GO" id="GO:0016020">
    <property type="term" value="C:membrane"/>
    <property type="evidence" value="ECO:0007669"/>
    <property type="project" value="UniProtKB-SubCell"/>
</dbReference>
<dbReference type="PANTHER" id="PTHR12422">
    <property type="entry name" value="GH09096P"/>
    <property type="match status" value="1"/>
</dbReference>
<keyword evidence="3" id="KW-0472">Membrane</keyword>
<comment type="subcellular location">
    <subcellularLocation>
        <location evidence="1">Membrane</location>
        <topology evidence="1">Lipid-anchor</topology>
    </subcellularLocation>
</comment>
<dbReference type="InterPro" id="IPR039789">
    <property type="entry name" value="CYRI"/>
</dbReference>
<comment type="caution">
    <text evidence="6">The sequence shown here is derived from an EMBL/GenBank/DDBJ whole genome shotgun (WGS) entry which is preliminary data.</text>
</comment>
<gene>
    <name evidence="6" type="ORF">BCR42DRAFT_459581</name>
</gene>
<dbReference type="Proteomes" id="UP000193560">
    <property type="component" value="Unassembled WGS sequence"/>
</dbReference>
<proteinExistence type="inferred from homology"/>
<accession>A0A1X2IQE5</accession>
<dbReference type="EMBL" id="MCGE01000006">
    <property type="protein sequence ID" value="ORZ20478.1"/>
    <property type="molecule type" value="Genomic_DNA"/>
</dbReference>
<dbReference type="GO" id="GO:0031267">
    <property type="term" value="F:small GTPase binding"/>
    <property type="evidence" value="ECO:0007669"/>
    <property type="project" value="InterPro"/>
</dbReference>